<evidence type="ECO:0008006" key="4">
    <source>
        <dbReference type="Google" id="ProtNLM"/>
    </source>
</evidence>
<protein>
    <recommendedName>
        <fullName evidence="4">Lipoprotein</fullName>
    </recommendedName>
</protein>
<dbReference type="EMBL" id="CP027860">
    <property type="protein sequence ID" value="AVP98881.1"/>
    <property type="molecule type" value="Genomic_DNA"/>
</dbReference>
<name>A0A2P1PVK4_9GAMM</name>
<evidence type="ECO:0000256" key="1">
    <source>
        <dbReference type="SAM" id="SignalP"/>
    </source>
</evidence>
<evidence type="ECO:0000313" key="3">
    <source>
        <dbReference type="Proteomes" id="UP000241074"/>
    </source>
</evidence>
<feature type="chain" id="PRO_5015194836" description="Lipoprotein" evidence="1">
    <location>
        <begin position="25"/>
        <end position="239"/>
    </location>
</feature>
<dbReference type="Proteomes" id="UP000241074">
    <property type="component" value="Chromosome"/>
</dbReference>
<evidence type="ECO:0000313" key="2">
    <source>
        <dbReference type="EMBL" id="AVP98881.1"/>
    </source>
</evidence>
<gene>
    <name evidence="2" type="ORF">C7S18_17605</name>
</gene>
<accession>A0A2P1PVK4</accession>
<proteinExistence type="predicted"/>
<keyword evidence="3" id="KW-1185">Reference proteome</keyword>
<reference evidence="2 3" key="2">
    <citation type="submission" date="2018-03" db="EMBL/GenBank/DDBJ databases">
        <authorList>
            <person name="Keele B.F."/>
        </authorList>
    </citation>
    <scope>NUCLEOTIDE SEQUENCE [LARGE SCALE GENOMIC DNA]</scope>
    <source>
        <strain evidence="2 3">D13</strain>
    </source>
</reference>
<dbReference type="KEGG" id="xba:C7S18_17605"/>
<feature type="signal peptide" evidence="1">
    <location>
        <begin position="1"/>
        <end position="24"/>
    </location>
</feature>
<dbReference type="OrthoDB" id="5953005at2"/>
<dbReference type="AlphaFoldDB" id="A0A2P1PVK4"/>
<reference evidence="2 3" key="1">
    <citation type="submission" date="2018-03" db="EMBL/GenBank/DDBJ databases">
        <title>Ahniella affigens gen. nov., sp. nov., a gammaproteobacterium isolated from sandy soil near a stream.</title>
        <authorList>
            <person name="Ko Y."/>
            <person name="Kim J.-H."/>
        </authorList>
    </citation>
    <scope>NUCLEOTIDE SEQUENCE [LARGE SCALE GENOMIC DNA]</scope>
    <source>
        <strain evidence="2 3">D13</strain>
    </source>
</reference>
<keyword evidence="1" id="KW-0732">Signal</keyword>
<sequence>MLKNIALLCLILTLNACVSVPQKAFNKGTQDIKTIEVLPMAYTEAQISYPHPGLNFGLIGGAIAVAELNAKGNKLQDQLQAADFDHYASFQKAFDAAMSARGYQLIWSDPVAAAKNDKAKRGAWLLRKGARPTDRADAQIDINLVFYGYAASGAGKSSPYRPTISLSAQLFDKSGKKVLFSDVVTYHNTAPALKKAISIEPDPAFAYQTFDDLEAAGAAVAEGLDAAIRDSAEAMAKQL</sequence>
<organism evidence="2 3">
    <name type="scientific">Ahniella affigens</name>
    <dbReference type="NCBI Taxonomy" id="2021234"/>
    <lineage>
        <taxon>Bacteria</taxon>
        <taxon>Pseudomonadati</taxon>
        <taxon>Pseudomonadota</taxon>
        <taxon>Gammaproteobacteria</taxon>
        <taxon>Lysobacterales</taxon>
        <taxon>Rhodanobacteraceae</taxon>
        <taxon>Ahniella</taxon>
    </lineage>
</organism>
<dbReference type="RefSeq" id="WP_106892800.1">
    <property type="nucleotide sequence ID" value="NZ_CP027860.1"/>
</dbReference>